<dbReference type="AlphaFoldDB" id="A0A7H0GRS8"/>
<protein>
    <submittedName>
        <fullName evidence="1">Uncharacterized protein</fullName>
    </submittedName>
</protein>
<dbReference type="Proteomes" id="UP000516093">
    <property type="component" value="Chromosome"/>
</dbReference>
<proteinExistence type="predicted"/>
<gene>
    <name evidence="1" type="ORF">H9L05_12725</name>
</gene>
<name>A0A7H0GRS8_9BACT</name>
<reference evidence="1 2" key="1">
    <citation type="submission" date="2020-08" db="EMBL/GenBank/DDBJ databases">
        <title>Genome sequence of Hymenobacter qilianensis JCM 19763T.</title>
        <authorList>
            <person name="Hyun D.-W."/>
            <person name="Bae J.-W."/>
        </authorList>
    </citation>
    <scope>NUCLEOTIDE SEQUENCE [LARGE SCALE GENOMIC DNA]</scope>
    <source>
        <strain evidence="1 2">JCM 19763</strain>
    </source>
</reference>
<sequence>MKRHIPLIFAGLKFVLGFVLASRVYELHRDEYLYLNYGQHLAWGYLEVPPLMAVQSWLTLALGGGIFG</sequence>
<evidence type="ECO:0000313" key="1">
    <source>
        <dbReference type="EMBL" id="QNP50994.1"/>
    </source>
</evidence>
<organism evidence="1 2">
    <name type="scientific">Hymenobacter qilianensis</name>
    <dbReference type="NCBI Taxonomy" id="1385715"/>
    <lineage>
        <taxon>Bacteria</taxon>
        <taxon>Pseudomonadati</taxon>
        <taxon>Bacteroidota</taxon>
        <taxon>Cytophagia</taxon>
        <taxon>Cytophagales</taxon>
        <taxon>Hymenobacteraceae</taxon>
        <taxon>Hymenobacter</taxon>
    </lineage>
</organism>
<accession>A0A7H0GRS8</accession>
<dbReference type="EMBL" id="CP060784">
    <property type="protein sequence ID" value="QNP50994.1"/>
    <property type="molecule type" value="Genomic_DNA"/>
</dbReference>
<evidence type="ECO:0000313" key="2">
    <source>
        <dbReference type="Proteomes" id="UP000516093"/>
    </source>
</evidence>
<dbReference type="RefSeq" id="WP_187731296.1">
    <property type="nucleotide sequence ID" value="NZ_CP060784.1"/>
</dbReference>
<dbReference type="KEGG" id="hqi:H9L05_12725"/>
<keyword evidence="2" id="KW-1185">Reference proteome</keyword>